<keyword evidence="6" id="KW-1185">Reference proteome</keyword>
<dbReference type="Proteomes" id="UP000775213">
    <property type="component" value="Unassembled WGS sequence"/>
</dbReference>
<name>A0AAV7G1H1_DENCH</name>
<organism evidence="5 6">
    <name type="scientific">Dendrobium chrysotoxum</name>
    <name type="common">Orchid</name>
    <dbReference type="NCBI Taxonomy" id="161865"/>
    <lineage>
        <taxon>Eukaryota</taxon>
        <taxon>Viridiplantae</taxon>
        <taxon>Streptophyta</taxon>
        <taxon>Embryophyta</taxon>
        <taxon>Tracheophyta</taxon>
        <taxon>Spermatophyta</taxon>
        <taxon>Magnoliopsida</taxon>
        <taxon>Liliopsida</taxon>
        <taxon>Asparagales</taxon>
        <taxon>Orchidaceae</taxon>
        <taxon>Epidendroideae</taxon>
        <taxon>Malaxideae</taxon>
        <taxon>Dendrobiinae</taxon>
        <taxon>Dendrobium</taxon>
    </lineage>
</organism>
<keyword evidence="4" id="KW-0539">Nucleus</keyword>
<accession>A0AAV7G1H1</accession>
<keyword evidence="3" id="KW-0234">DNA repair</keyword>
<dbReference type="Pfam" id="PF20168">
    <property type="entry name" value="PDS5"/>
    <property type="match status" value="1"/>
</dbReference>
<comment type="caution">
    <text evidence="5">The sequence shown here is derived from an EMBL/GenBank/DDBJ whole genome shotgun (WGS) entry which is preliminary data.</text>
</comment>
<dbReference type="GO" id="GO:0005634">
    <property type="term" value="C:nucleus"/>
    <property type="evidence" value="ECO:0007669"/>
    <property type="project" value="UniProtKB-SubCell"/>
</dbReference>
<dbReference type="PANTHER" id="PTHR12663:SF3">
    <property type="entry name" value="SISTER CHROMATID COHESION PROTEIN PDS5 HOMOLOG C"/>
    <property type="match status" value="1"/>
</dbReference>
<dbReference type="InterPro" id="IPR039776">
    <property type="entry name" value="Pds5"/>
</dbReference>
<dbReference type="GO" id="GO:0000785">
    <property type="term" value="C:chromatin"/>
    <property type="evidence" value="ECO:0007669"/>
    <property type="project" value="TreeGrafter"/>
</dbReference>
<evidence type="ECO:0000313" key="6">
    <source>
        <dbReference type="Proteomes" id="UP000775213"/>
    </source>
</evidence>
<dbReference type="PANTHER" id="PTHR12663">
    <property type="entry name" value="ANDROGEN INDUCED INHIBITOR OF PROLIFERATION AS3 / PDS5-RELATED"/>
    <property type="match status" value="1"/>
</dbReference>
<keyword evidence="2" id="KW-0227">DNA damage</keyword>
<comment type="subcellular location">
    <subcellularLocation>
        <location evidence="1">Nucleus</location>
    </subcellularLocation>
</comment>
<evidence type="ECO:0000256" key="3">
    <source>
        <dbReference type="ARBA" id="ARBA00023204"/>
    </source>
</evidence>
<dbReference type="GO" id="GO:0006281">
    <property type="term" value="P:DNA repair"/>
    <property type="evidence" value="ECO:0007669"/>
    <property type="project" value="UniProtKB-KW"/>
</dbReference>
<dbReference type="AlphaFoldDB" id="A0AAV7G1H1"/>
<evidence type="ECO:0000256" key="1">
    <source>
        <dbReference type="ARBA" id="ARBA00004123"/>
    </source>
</evidence>
<sequence>MLIVVQHAMKALISNDLLGHSDMDVNVSIASCLSEIIRITAPDAPYDDDTMKEIFELVVRTFKNLDDMSTRSFPKRVSIIKTVAKL</sequence>
<gene>
    <name evidence="5" type="ORF">IEQ34_015686</name>
</gene>
<reference evidence="5 6" key="1">
    <citation type="journal article" date="2021" name="Hortic Res">
        <title>Chromosome-scale assembly of the Dendrobium chrysotoxum genome enhances the understanding of orchid evolution.</title>
        <authorList>
            <person name="Zhang Y."/>
            <person name="Zhang G.Q."/>
            <person name="Zhang D."/>
            <person name="Liu X.D."/>
            <person name="Xu X.Y."/>
            <person name="Sun W.H."/>
            <person name="Yu X."/>
            <person name="Zhu X."/>
            <person name="Wang Z.W."/>
            <person name="Zhao X."/>
            <person name="Zhong W.Y."/>
            <person name="Chen H."/>
            <person name="Yin W.L."/>
            <person name="Huang T."/>
            <person name="Niu S.C."/>
            <person name="Liu Z.J."/>
        </authorList>
    </citation>
    <scope>NUCLEOTIDE SEQUENCE [LARGE SCALE GENOMIC DNA]</scope>
    <source>
        <strain evidence="5">Lindl</strain>
    </source>
</reference>
<dbReference type="EMBL" id="JAGFBR010000014">
    <property type="protein sequence ID" value="KAH0455654.1"/>
    <property type="molecule type" value="Genomic_DNA"/>
</dbReference>
<protein>
    <submittedName>
        <fullName evidence="5">Uncharacterized protein</fullName>
    </submittedName>
</protein>
<evidence type="ECO:0000256" key="2">
    <source>
        <dbReference type="ARBA" id="ARBA00022763"/>
    </source>
</evidence>
<evidence type="ECO:0000256" key="4">
    <source>
        <dbReference type="ARBA" id="ARBA00023242"/>
    </source>
</evidence>
<dbReference type="GO" id="GO:0007064">
    <property type="term" value="P:mitotic sister chromatid cohesion"/>
    <property type="evidence" value="ECO:0007669"/>
    <property type="project" value="InterPro"/>
</dbReference>
<evidence type="ECO:0000313" key="5">
    <source>
        <dbReference type="EMBL" id="KAH0455654.1"/>
    </source>
</evidence>
<proteinExistence type="predicted"/>